<dbReference type="PANTHER" id="PTHR42842">
    <property type="entry name" value="FAD/NAD(P)-BINDING OXIDOREDUCTASE"/>
    <property type="match status" value="1"/>
</dbReference>
<dbReference type="PIRSF" id="PIRSF038984">
    <property type="entry name" value="FAD_binding_protein"/>
    <property type="match status" value="1"/>
</dbReference>
<sequence>MLFKISNLRLRIEDDEAKLKTELCRKYGLREDKVISLKIIKKAVDARRKERLFFVYTVLVDLAISQEKAKRLLEDQYVSLPEPEVEDFHKLNVALNQPVVVVGAGPAGLFAALSLAKAGFPVLLLERGKPVAERVEDVREFWQNGNLNPESNVQFGEGGAGTFSDGKLTTRTHDRRIALVYKWLLAAGAPEEIFYLAKPHIGTDRLREVVVNLRKEIIQLGGMVRFSAKVTGLLVEKGKVVGVVVNGREECRAAAVVLAIGHSARDSFSMLLNAGIMIEPKPFAIGLRIEHPQTLIDKAQYGRYAGHPKLGAAEYQLVYKNKEMGRATFSFCMCPGGVVVGASSEEGGVVTNGMSYYRRNGKFANSALAVSVNPEDFYEGPLGGVKFQRKIEQKAYKIGGENYHAPAQRAVDFLSGKISSFEEVANATYKPGVVASDLNDLFPEYVNQMLKEGLMDFNRKIPGFIEKGILTGPETRTSSPVRITRDEKGMALGFLGLFPAGEGAGYAGGIVSAAVDGIRAAEAVIKYLTKEEG</sequence>
<evidence type="ECO:0000259" key="1">
    <source>
        <dbReference type="Pfam" id="PF07992"/>
    </source>
</evidence>
<dbReference type="InterPro" id="IPR023753">
    <property type="entry name" value="FAD/NAD-binding_dom"/>
</dbReference>
<dbReference type="KEGG" id="chy:CHY_2013"/>
<name>Q3AAK2_CARHZ</name>
<dbReference type="Proteomes" id="UP000002706">
    <property type="component" value="Chromosome"/>
</dbReference>
<gene>
    <name evidence="3" type="ordered locus">CHY_2013</name>
</gene>
<protein>
    <submittedName>
        <fullName evidence="3">Uncharacterized protein</fullName>
    </submittedName>
</protein>
<dbReference type="PRINTS" id="PR00419">
    <property type="entry name" value="ADXRDTASE"/>
</dbReference>
<dbReference type="SUPFAM" id="SSF51905">
    <property type="entry name" value="FAD/NAD(P)-binding domain"/>
    <property type="match status" value="1"/>
</dbReference>
<dbReference type="Gene3D" id="3.30.70.2700">
    <property type="match status" value="1"/>
</dbReference>
<evidence type="ECO:0000313" key="4">
    <source>
        <dbReference type="Proteomes" id="UP000002706"/>
    </source>
</evidence>
<feature type="domain" description="FAD/NAD(P)-binding" evidence="1">
    <location>
        <begin position="99"/>
        <end position="266"/>
    </location>
</feature>
<dbReference type="RefSeq" id="WP_011344905.1">
    <property type="nucleotide sequence ID" value="NC_007503.1"/>
</dbReference>
<proteinExistence type="predicted"/>
<dbReference type="GO" id="GO:0016491">
    <property type="term" value="F:oxidoreductase activity"/>
    <property type="evidence" value="ECO:0007669"/>
    <property type="project" value="InterPro"/>
</dbReference>
<keyword evidence="4" id="KW-1185">Reference proteome</keyword>
<dbReference type="HOGENOM" id="CLU_028644_3_0_9"/>
<dbReference type="EMBL" id="CP000141">
    <property type="protein sequence ID" value="ABB15860.1"/>
    <property type="molecule type" value="Genomic_DNA"/>
</dbReference>
<dbReference type="Pfam" id="PF07992">
    <property type="entry name" value="Pyr_redox_2"/>
    <property type="match status" value="1"/>
</dbReference>
<organism evidence="3 4">
    <name type="scientific">Carboxydothermus hydrogenoformans (strain ATCC BAA-161 / DSM 6008 / Z-2901)</name>
    <dbReference type="NCBI Taxonomy" id="246194"/>
    <lineage>
        <taxon>Bacteria</taxon>
        <taxon>Bacillati</taxon>
        <taxon>Bacillota</taxon>
        <taxon>Clostridia</taxon>
        <taxon>Thermoanaerobacterales</taxon>
        <taxon>Thermoanaerobacteraceae</taxon>
        <taxon>Carboxydothermus</taxon>
    </lineage>
</organism>
<dbReference type="PANTHER" id="PTHR42842:SF3">
    <property type="entry name" value="FAD_NAD(P)-BINDING OXIDOREDUCTASE FAMILY PROTEIN"/>
    <property type="match status" value="1"/>
</dbReference>
<dbReference type="AlphaFoldDB" id="Q3AAK2"/>
<dbReference type="Pfam" id="PF21688">
    <property type="entry name" value="FAD-depend_C"/>
    <property type="match status" value="1"/>
</dbReference>
<dbReference type="OrthoDB" id="9762921at2"/>
<evidence type="ECO:0000313" key="3">
    <source>
        <dbReference type="EMBL" id="ABB15860.1"/>
    </source>
</evidence>
<evidence type="ECO:0000259" key="2">
    <source>
        <dbReference type="Pfam" id="PF21688"/>
    </source>
</evidence>
<dbReference type="InterPro" id="IPR049516">
    <property type="entry name" value="FAD-depend_C"/>
</dbReference>
<dbReference type="eggNOG" id="COG2509">
    <property type="taxonomic scope" value="Bacteria"/>
</dbReference>
<dbReference type="STRING" id="246194.CHY_2013"/>
<reference evidence="3 4" key="1">
    <citation type="journal article" date="2005" name="PLoS Genet.">
        <title>Life in hot carbon monoxide: the complete genome sequence of Carboxydothermus hydrogenoformans Z-2901.</title>
        <authorList>
            <person name="Wu M."/>
            <person name="Ren Q."/>
            <person name="Durkin A.S."/>
            <person name="Daugherty S.C."/>
            <person name="Brinkac L.M."/>
            <person name="Dodson R.J."/>
            <person name="Madupu R."/>
            <person name="Sullivan S.A."/>
            <person name="Kolonay J.F."/>
            <person name="Haft D.H."/>
            <person name="Nelson W.C."/>
            <person name="Tallon L.J."/>
            <person name="Jones K.M."/>
            <person name="Ulrich L.E."/>
            <person name="Gonzalez J.M."/>
            <person name="Zhulin I.B."/>
            <person name="Robb F.T."/>
            <person name="Eisen J.A."/>
        </authorList>
    </citation>
    <scope>NUCLEOTIDE SEQUENCE [LARGE SCALE GENOMIC DNA]</scope>
    <source>
        <strain evidence="4">ATCC BAA-161 / DSM 6008 / Z-2901</strain>
    </source>
</reference>
<dbReference type="InterPro" id="IPR036188">
    <property type="entry name" value="FAD/NAD-bd_sf"/>
</dbReference>
<accession>Q3AAK2</accession>
<dbReference type="InParanoid" id="Q3AAK2"/>
<dbReference type="InterPro" id="IPR028348">
    <property type="entry name" value="FAD-binding_protein"/>
</dbReference>
<feature type="domain" description="FAD-dependent protein C-terminal" evidence="2">
    <location>
        <begin position="282"/>
        <end position="477"/>
    </location>
</feature>
<dbReference type="Gene3D" id="3.50.50.60">
    <property type="entry name" value="FAD/NAD(P)-binding domain"/>
    <property type="match status" value="2"/>
</dbReference>